<dbReference type="Pfam" id="PF01832">
    <property type="entry name" value="Glucosaminidase"/>
    <property type="match status" value="1"/>
</dbReference>
<organism evidence="3 4">
    <name type="scientific">Planctobacterium marinum</name>
    <dbReference type="NCBI Taxonomy" id="1631968"/>
    <lineage>
        <taxon>Bacteria</taxon>
        <taxon>Pseudomonadati</taxon>
        <taxon>Pseudomonadota</taxon>
        <taxon>Gammaproteobacteria</taxon>
        <taxon>Alteromonadales</taxon>
        <taxon>Alteromonadaceae</taxon>
        <taxon>Planctobacterium</taxon>
    </lineage>
</organism>
<dbReference type="AlphaFoldDB" id="A0AA48HN32"/>
<dbReference type="GO" id="GO:0004040">
    <property type="term" value="F:amidase activity"/>
    <property type="evidence" value="ECO:0007669"/>
    <property type="project" value="InterPro"/>
</dbReference>
<dbReference type="InterPro" id="IPR053195">
    <property type="entry name" value="Bax-like"/>
</dbReference>
<dbReference type="PANTHER" id="PTHR40572">
    <property type="entry name" value="PROTEIN BAX"/>
    <property type="match status" value="1"/>
</dbReference>
<evidence type="ECO:0000259" key="2">
    <source>
        <dbReference type="SMART" id="SM00047"/>
    </source>
</evidence>
<protein>
    <submittedName>
        <fullName evidence="3">Glucosaminidase</fullName>
    </submittedName>
</protein>
<dbReference type="EMBL" id="AP027272">
    <property type="protein sequence ID" value="BDX06532.1"/>
    <property type="molecule type" value="Genomic_DNA"/>
</dbReference>
<evidence type="ECO:0000313" key="3">
    <source>
        <dbReference type="EMBL" id="BDX06532.1"/>
    </source>
</evidence>
<keyword evidence="4" id="KW-1185">Reference proteome</keyword>
<dbReference type="KEGG" id="pmaw:MACH26_20530"/>
<dbReference type="InterPro" id="IPR002901">
    <property type="entry name" value="MGlyc_endo_b_GlcNAc-like_dom"/>
</dbReference>
<dbReference type="RefSeq" id="WP_338292546.1">
    <property type="nucleotide sequence ID" value="NZ_AP027272.1"/>
</dbReference>
<proteinExistence type="predicted"/>
<dbReference type="Proteomes" id="UP001333710">
    <property type="component" value="Chromosome"/>
</dbReference>
<dbReference type="Gene3D" id="1.10.530.10">
    <property type="match status" value="1"/>
</dbReference>
<name>A0AA48HN32_9ALTE</name>
<keyword evidence="1" id="KW-0472">Membrane</keyword>
<reference evidence="3" key="1">
    <citation type="submission" date="2023-01" db="EMBL/GenBank/DDBJ databases">
        <title>Complete genome sequence of Planctobacterium marinum strain Dej080120_11.</title>
        <authorList>
            <person name="Ueki S."/>
            <person name="Maruyama F."/>
        </authorList>
    </citation>
    <scope>NUCLEOTIDE SEQUENCE</scope>
    <source>
        <strain evidence="3">Dej080120_11</strain>
    </source>
</reference>
<keyword evidence="1" id="KW-0812">Transmembrane</keyword>
<feature type="transmembrane region" description="Helical" evidence="1">
    <location>
        <begin position="9"/>
        <end position="27"/>
    </location>
</feature>
<keyword evidence="1" id="KW-1133">Transmembrane helix</keyword>
<evidence type="ECO:0000313" key="4">
    <source>
        <dbReference type="Proteomes" id="UP001333710"/>
    </source>
</evidence>
<accession>A0AA48HN32</accession>
<gene>
    <name evidence="3" type="primary">bax_1</name>
    <name evidence="3" type="ORF">MACH26_20530</name>
</gene>
<dbReference type="SMART" id="SM00047">
    <property type="entry name" value="LYZ2"/>
    <property type="match status" value="1"/>
</dbReference>
<dbReference type="PANTHER" id="PTHR40572:SF1">
    <property type="entry name" value="PROTEIN BAX"/>
    <property type="match status" value="1"/>
</dbReference>
<sequence>MHKSLRSRLWIGGVTLIGVVAFLYPFLLPPQPPAEVVTTRLVRAEPIPDFSSFQQVTEKKRAFFSYLLPEIEKQNEIILSQRTFILALQSLWLAKDQKPDALNPAQHERLAELAQEYNVKFPGLSATFFNKLLTKVDIIPKELVLVQAANESAWGTSRFARQGYNFFGMWCYRKGCGFVPRQRDDDMNHEVAKYRSLSQGVAKYLNTLNRHFAYQDLRYIRAVLRKTQQPITAEMLAEGLLHYSERGQAYVEELQAMIRVNRKHMKYAQEQKVENG</sequence>
<feature type="domain" description="Mannosyl-glycoprotein endo-beta-N-acetylglucosamidase-like" evidence="2">
    <location>
        <begin position="112"/>
        <end position="251"/>
    </location>
</feature>
<evidence type="ECO:0000256" key="1">
    <source>
        <dbReference type="SAM" id="Phobius"/>
    </source>
</evidence>